<dbReference type="SUPFAM" id="SSF82153">
    <property type="entry name" value="FAS1 domain"/>
    <property type="match status" value="2"/>
</dbReference>
<feature type="domain" description="FAS1" evidence="3">
    <location>
        <begin position="178"/>
        <end position="306"/>
    </location>
</feature>
<feature type="region of interest" description="Disordered" evidence="1">
    <location>
        <begin position="353"/>
        <end position="384"/>
    </location>
</feature>
<accession>A0A3D8S112</accession>
<dbReference type="Pfam" id="PF02469">
    <property type="entry name" value="Fasciclin"/>
    <property type="match status" value="2"/>
</dbReference>
<proteinExistence type="predicted"/>
<evidence type="ECO:0000313" key="4">
    <source>
        <dbReference type="EMBL" id="RDW79958.1"/>
    </source>
</evidence>
<keyword evidence="2" id="KW-0732">Signal</keyword>
<evidence type="ECO:0000313" key="5">
    <source>
        <dbReference type="Proteomes" id="UP000256645"/>
    </source>
</evidence>
<dbReference type="SMART" id="SM00554">
    <property type="entry name" value="FAS1"/>
    <property type="match status" value="2"/>
</dbReference>
<reference evidence="4 5" key="1">
    <citation type="journal article" date="2018" name="IMA Fungus">
        <title>IMA Genome-F 9: Draft genome sequence of Annulohypoxylon stygium, Aspergillus mulundensis, Berkeleyomyces basicola (syn. Thielaviopsis basicola), Ceratocystis smalleyi, two Cercospora beticola strains, Coleophoma cylindrospora, Fusarium fracticaudum, Phialophora cf. hyalina, and Morchella septimelata.</title>
        <authorList>
            <person name="Wingfield B.D."/>
            <person name="Bills G.F."/>
            <person name="Dong Y."/>
            <person name="Huang W."/>
            <person name="Nel W.J."/>
            <person name="Swalarsk-Parry B.S."/>
            <person name="Vaghefi N."/>
            <person name="Wilken P.M."/>
            <person name="An Z."/>
            <person name="de Beer Z.W."/>
            <person name="De Vos L."/>
            <person name="Chen L."/>
            <person name="Duong T.A."/>
            <person name="Gao Y."/>
            <person name="Hammerbacher A."/>
            <person name="Kikkert J.R."/>
            <person name="Li Y."/>
            <person name="Li H."/>
            <person name="Li K."/>
            <person name="Li Q."/>
            <person name="Liu X."/>
            <person name="Ma X."/>
            <person name="Naidoo K."/>
            <person name="Pethybridge S.J."/>
            <person name="Sun J."/>
            <person name="Steenkamp E.T."/>
            <person name="van der Nest M.A."/>
            <person name="van Wyk S."/>
            <person name="Wingfield M.J."/>
            <person name="Xiong C."/>
            <person name="Yue Q."/>
            <person name="Zhang X."/>
        </authorList>
    </citation>
    <scope>NUCLEOTIDE SEQUENCE [LARGE SCALE GENOMIC DNA]</scope>
    <source>
        <strain evidence="4 5">BP6252</strain>
    </source>
</reference>
<dbReference type="Gene3D" id="2.30.180.10">
    <property type="entry name" value="FAS1 domain"/>
    <property type="match status" value="2"/>
</dbReference>
<evidence type="ECO:0000256" key="1">
    <source>
        <dbReference type="SAM" id="MobiDB-lite"/>
    </source>
</evidence>
<dbReference type="PANTHER" id="PTHR10900:SF77">
    <property type="entry name" value="FI19380P1"/>
    <property type="match status" value="1"/>
</dbReference>
<dbReference type="InterPro" id="IPR000782">
    <property type="entry name" value="FAS1_domain"/>
</dbReference>
<dbReference type="GO" id="GO:0000329">
    <property type="term" value="C:fungal-type vacuole membrane"/>
    <property type="evidence" value="ECO:0007669"/>
    <property type="project" value="TreeGrafter"/>
</dbReference>
<dbReference type="PANTHER" id="PTHR10900">
    <property type="entry name" value="PERIOSTIN-RELATED"/>
    <property type="match status" value="1"/>
</dbReference>
<feature type="domain" description="FAS1" evidence="3">
    <location>
        <begin position="25"/>
        <end position="176"/>
    </location>
</feature>
<evidence type="ECO:0000259" key="3">
    <source>
        <dbReference type="PROSITE" id="PS50213"/>
    </source>
</evidence>
<comment type="caution">
    <text evidence="4">The sequence shown here is derived from an EMBL/GenBank/DDBJ whole genome shotgun (WGS) entry which is preliminary data.</text>
</comment>
<feature type="signal peptide" evidence="2">
    <location>
        <begin position="1"/>
        <end position="22"/>
    </location>
</feature>
<dbReference type="InterPro" id="IPR050904">
    <property type="entry name" value="Adhesion/Biosynth-related"/>
</dbReference>
<evidence type="ECO:0000256" key="2">
    <source>
        <dbReference type="SAM" id="SignalP"/>
    </source>
</evidence>
<dbReference type="EMBL" id="PDLM01000004">
    <property type="protein sequence ID" value="RDW79958.1"/>
    <property type="molecule type" value="Genomic_DNA"/>
</dbReference>
<dbReference type="AlphaFoldDB" id="A0A3D8S112"/>
<dbReference type="GO" id="GO:0016236">
    <property type="term" value="P:macroautophagy"/>
    <property type="evidence" value="ECO:0007669"/>
    <property type="project" value="TreeGrafter"/>
</dbReference>
<feature type="chain" id="PRO_5017609139" description="FAS1 domain-containing protein" evidence="2">
    <location>
        <begin position="23"/>
        <end position="408"/>
    </location>
</feature>
<name>A0A3D8S112_9HELO</name>
<gene>
    <name evidence="4" type="ORF">BP6252_04596</name>
</gene>
<dbReference type="Proteomes" id="UP000256645">
    <property type="component" value="Unassembled WGS sequence"/>
</dbReference>
<dbReference type="InterPro" id="IPR036378">
    <property type="entry name" value="FAS1_dom_sf"/>
</dbReference>
<protein>
    <recommendedName>
        <fullName evidence="3">FAS1 domain-containing protein</fullName>
    </recommendedName>
</protein>
<keyword evidence="5" id="KW-1185">Reference proteome</keyword>
<dbReference type="STRING" id="1849047.A0A3D8S112"/>
<organism evidence="4 5">
    <name type="scientific">Coleophoma cylindrospora</name>
    <dbReference type="NCBI Taxonomy" id="1849047"/>
    <lineage>
        <taxon>Eukaryota</taxon>
        <taxon>Fungi</taxon>
        <taxon>Dikarya</taxon>
        <taxon>Ascomycota</taxon>
        <taxon>Pezizomycotina</taxon>
        <taxon>Leotiomycetes</taxon>
        <taxon>Helotiales</taxon>
        <taxon>Dermateaceae</taxon>
        <taxon>Coleophoma</taxon>
    </lineage>
</organism>
<dbReference type="PROSITE" id="PS50213">
    <property type="entry name" value="FAS1"/>
    <property type="match status" value="2"/>
</dbReference>
<sequence>MRNSSWKSFACATLALLGGVEATTTPDLATLLSKQSNLTTFYTLIKTYPNILLQLPSYQGVTILAPNNDAFNKIPYTVLNNAFKNGDEGVITNVLEYHLLQGTRTAAELVPGAPVFIPTLLTNETYSNVTGGQVVENVEQAGNVVIFVSGQGSRSTLTQADLAFTGGVVQVIDSLLIPPGNVTQNTESYNLTSFEGALYKTKLLETISNASNVTLFAPQNYGFQALGPAIANMTVEELTSVMDYHYVANEVLYSTDLTNGTKILASQGENITITHAGNNVYINSAQLLTSDILLANGVMHVIDNVINPQGPGAQPNPAIGTQGVVFANATMASDLPFTSDIPCSTSCPVTTTSSASGSVSAGATTTHSASKTSTTSFSTSKSKGAGAAKETGMAWAGLVGAVGVGLIL</sequence>
<dbReference type="OrthoDB" id="286301at2759"/>